<keyword evidence="4 10" id="KW-0378">Hydrolase</keyword>
<dbReference type="PIRSF" id="PIRSF004532">
    <property type="entry name" value="GlpX"/>
    <property type="match status" value="1"/>
</dbReference>
<evidence type="ECO:0000313" key="11">
    <source>
        <dbReference type="Proteomes" id="UP000230859"/>
    </source>
</evidence>
<feature type="binding site" evidence="8">
    <location>
        <position position="57"/>
    </location>
    <ligand>
        <name>Mn(2+)</name>
        <dbReference type="ChEBI" id="CHEBI:29035"/>
        <label>1</label>
    </ligand>
</feature>
<dbReference type="Gene3D" id="3.40.190.90">
    <property type="match status" value="1"/>
</dbReference>
<feature type="binding site" evidence="8">
    <location>
        <position position="33"/>
    </location>
    <ligand>
        <name>Mn(2+)</name>
        <dbReference type="ChEBI" id="CHEBI:29035"/>
        <label>1</label>
    </ligand>
</feature>
<dbReference type="EMBL" id="PCVY01000058">
    <property type="protein sequence ID" value="PIQ85928.1"/>
    <property type="molecule type" value="Genomic_DNA"/>
</dbReference>
<comment type="catalytic activity">
    <reaction evidence="1">
        <text>beta-D-fructose 1,6-bisphosphate + H2O = beta-D-fructose 6-phosphate + phosphate</text>
        <dbReference type="Rhea" id="RHEA:11064"/>
        <dbReference type="ChEBI" id="CHEBI:15377"/>
        <dbReference type="ChEBI" id="CHEBI:32966"/>
        <dbReference type="ChEBI" id="CHEBI:43474"/>
        <dbReference type="ChEBI" id="CHEBI:57634"/>
        <dbReference type="EC" id="3.1.3.11"/>
    </reaction>
</comment>
<feature type="binding site" evidence="9">
    <location>
        <position position="216"/>
    </location>
    <ligand>
        <name>substrate</name>
    </ligand>
</feature>
<evidence type="ECO:0000313" key="10">
    <source>
        <dbReference type="EMBL" id="PIQ85928.1"/>
    </source>
</evidence>
<evidence type="ECO:0000256" key="5">
    <source>
        <dbReference type="ARBA" id="ARBA00023211"/>
    </source>
</evidence>
<keyword evidence="3 8" id="KW-0479">Metal-binding</keyword>
<name>A0A2H0LNI4_9BACT</name>
<feature type="binding site" evidence="8">
    <location>
        <position position="92"/>
    </location>
    <ligand>
        <name>Mn(2+)</name>
        <dbReference type="ChEBI" id="CHEBI:29035"/>
        <label>2</label>
    </ligand>
</feature>
<comment type="caution">
    <text evidence="10">The sequence shown here is derived from an EMBL/GenBank/DDBJ whole genome shotgun (WGS) entry which is preliminary data.</text>
</comment>
<dbReference type="GO" id="GO:0005829">
    <property type="term" value="C:cytosol"/>
    <property type="evidence" value="ECO:0007669"/>
    <property type="project" value="TreeGrafter"/>
</dbReference>
<accession>A0A2H0LNI4</accession>
<evidence type="ECO:0000256" key="8">
    <source>
        <dbReference type="PIRSR" id="PIRSR004532-1"/>
    </source>
</evidence>
<feature type="binding site" evidence="8">
    <location>
        <position position="219"/>
    </location>
    <ligand>
        <name>Mn(2+)</name>
        <dbReference type="ChEBI" id="CHEBI:29035"/>
        <label>2</label>
    </ligand>
</feature>
<dbReference type="Gene3D" id="3.30.540.10">
    <property type="entry name" value="Fructose-1,6-Bisphosphatase, subunit A, domain 1"/>
    <property type="match status" value="1"/>
</dbReference>
<evidence type="ECO:0000256" key="3">
    <source>
        <dbReference type="ARBA" id="ARBA00022723"/>
    </source>
</evidence>
<dbReference type="GO" id="GO:0042132">
    <property type="term" value="F:fructose 1,6-bisphosphate 1-phosphatase activity"/>
    <property type="evidence" value="ECO:0007669"/>
    <property type="project" value="UniProtKB-EC"/>
</dbReference>
<keyword evidence="6 7" id="KW-0119">Carbohydrate metabolism</keyword>
<gene>
    <name evidence="10" type="primary">glpX</name>
    <name evidence="10" type="ORF">COV74_07100</name>
</gene>
<sequence length="309" mass="33248">MIDHLLLGLLRATEAAAIAASKWVGTGDKLSADQAASEAMRARLNQIHFAATIKIGEGKKDHSAGLFRDERFGMLSDKSQVMQHDLAVDPIDGTTPTVTSGPEAMSVLAVAEEGALFSTEAFYMQKIAYGPQVARETELTFEDSLETVIQKICTATRKDPPKVMVCILDRPRHETIIKTLRSLGVRIKLIRDCDISGAIATCLPDSGIDLLYGIGGAPEAVLTACAMRCLQGGFKARLVDPSGKILDKKIYDMEDLAKGPCAFAATGVTDGSLLQGVRFTDRGPVTNSVLMRSESGTIRWVTAHHGPYQ</sequence>
<comment type="similarity">
    <text evidence="2 7">Belongs to the FBPase class 2 family.</text>
</comment>
<evidence type="ECO:0000256" key="6">
    <source>
        <dbReference type="ARBA" id="ARBA00023277"/>
    </source>
</evidence>
<dbReference type="Pfam" id="PF03320">
    <property type="entry name" value="FBPase_glpX"/>
    <property type="match status" value="1"/>
</dbReference>
<keyword evidence="5 8" id="KW-0464">Manganese</keyword>
<evidence type="ECO:0000256" key="2">
    <source>
        <dbReference type="ARBA" id="ARBA00008989"/>
    </source>
</evidence>
<dbReference type="PANTHER" id="PTHR30447">
    <property type="entry name" value="FRUCTOSE-1,6-BISPHOSPHATASE CLASS 2"/>
    <property type="match status" value="1"/>
</dbReference>
<dbReference type="InterPro" id="IPR004464">
    <property type="entry name" value="FBPase_class-2/SBPase"/>
</dbReference>
<dbReference type="Proteomes" id="UP000230859">
    <property type="component" value="Unassembled WGS sequence"/>
</dbReference>
<evidence type="ECO:0000256" key="9">
    <source>
        <dbReference type="PIRSR" id="PIRSR004532-2"/>
    </source>
</evidence>
<dbReference type="AlphaFoldDB" id="A0A2H0LNI4"/>
<evidence type="ECO:0000256" key="4">
    <source>
        <dbReference type="ARBA" id="ARBA00022801"/>
    </source>
</evidence>
<comment type="cofactor">
    <cofactor evidence="8">
        <name>Mn(2+)</name>
        <dbReference type="ChEBI" id="CHEBI:29035"/>
    </cofactor>
</comment>
<feature type="binding site" evidence="8">
    <location>
        <position position="89"/>
    </location>
    <ligand>
        <name>Mn(2+)</name>
        <dbReference type="ChEBI" id="CHEBI:29035"/>
        <label>2</label>
    </ligand>
</feature>
<dbReference type="GO" id="GO:0030388">
    <property type="term" value="P:fructose 1,6-bisphosphate metabolic process"/>
    <property type="evidence" value="ECO:0007669"/>
    <property type="project" value="TreeGrafter"/>
</dbReference>
<evidence type="ECO:0000256" key="1">
    <source>
        <dbReference type="ARBA" id="ARBA00001273"/>
    </source>
</evidence>
<organism evidence="10 11">
    <name type="scientific">Candidatus Abzuiibacterium crystallinum</name>
    <dbReference type="NCBI Taxonomy" id="1974748"/>
    <lineage>
        <taxon>Bacteria</taxon>
        <taxon>Pseudomonadati</taxon>
        <taxon>Candidatus Omnitrophota</taxon>
        <taxon>Candidatus Abzuiibacterium</taxon>
    </lineage>
</organism>
<feature type="binding site" evidence="9">
    <location>
        <begin position="170"/>
        <end position="172"/>
    </location>
    <ligand>
        <name>substrate</name>
    </ligand>
</feature>
<dbReference type="GO" id="GO:0006071">
    <property type="term" value="P:glycerol metabolic process"/>
    <property type="evidence" value="ECO:0007669"/>
    <property type="project" value="InterPro"/>
</dbReference>
<dbReference type="GO" id="GO:0046872">
    <property type="term" value="F:metal ion binding"/>
    <property type="evidence" value="ECO:0007669"/>
    <property type="project" value="UniProtKB-KW"/>
</dbReference>
<protein>
    <recommendedName>
        <fullName evidence="7">Fructose-1,6-bisphosphatase</fullName>
    </recommendedName>
</protein>
<dbReference type="GO" id="GO:0006094">
    <property type="term" value="P:gluconeogenesis"/>
    <property type="evidence" value="ECO:0007669"/>
    <property type="project" value="InterPro"/>
</dbReference>
<dbReference type="SUPFAM" id="SSF56655">
    <property type="entry name" value="Carbohydrate phosphatase"/>
    <property type="match status" value="1"/>
</dbReference>
<proteinExistence type="inferred from homology"/>
<dbReference type="PANTHER" id="PTHR30447:SF0">
    <property type="entry name" value="FRUCTOSE-1,6-BISPHOSPHATASE 1 CLASS 2-RELATED"/>
    <property type="match status" value="1"/>
</dbReference>
<feature type="binding site" evidence="9">
    <location>
        <position position="123"/>
    </location>
    <ligand>
        <name>substrate</name>
    </ligand>
</feature>
<reference evidence="10 11" key="1">
    <citation type="submission" date="2017-09" db="EMBL/GenBank/DDBJ databases">
        <title>Depth-based differentiation of microbial function through sediment-hosted aquifers and enrichment of novel symbionts in the deep terrestrial subsurface.</title>
        <authorList>
            <person name="Probst A.J."/>
            <person name="Ladd B."/>
            <person name="Jarett J.K."/>
            <person name="Geller-Mcgrath D.E."/>
            <person name="Sieber C.M."/>
            <person name="Emerson J.B."/>
            <person name="Anantharaman K."/>
            <person name="Thomas B.C."/>
            <person name="Malmstrom R."/>
            <person name="Stieglmeier M."/>
            <person name="Klingl A."/>
            <person name="Woyke T."/>
            <person name="Ryan C.M."/>
            <person name="Banfield J.F."/>
        </authorList>
    </citation>
    <scope>NUCLEOTIDE SEQUENCE [LARGE SCALE GENOMIC DNA]</scope>
    <source>
        <strain evidence="10">CG11_big_fil_rev_8_21_14_0_20_45_26</strain>
    </source>
</reference>
<feature type="binding site" evidence="9">
    <location>
        <begin position="192"/>
        <end position="194"/>
    </location>
    <ligand>
        <name>substrate</name>
    </ligand>
</feature>
<evidence type="ECO:0000256" key="7">
    <source>
        <dbReference type="PIRNR" id="PIRNR004532"/>
    </source>
</evidence>
<feature type="binding site" evidence="9">
    <location>
        <begin position="92"/>
        <end position="94"/>
    </location>
    <ligand>
        <name>substrate</name>
    </ligand>
</feature>